<dbReference type="AlphaFoldDB" id="A0A853BTW8"/>
<dbReference type="InterPro" id="IPR049449">
    <property type="entry name" value="TesB_ACOT8-like_N"/>
</dbReference>
<dbReference type="InterPro" id="IPR042171">
    <property type="entry name" value="Acyl-CoA_hotdog"/>
</dbReference>
<keyword evidence="4" id="KW-1185">Reference proteome</keyword>
<accession>A0A853BTW8</accession>
<dbReference type="SUPFAM" id="SSF54637">
    <property type="entry name" value="Thioesterase/thiol ester dehydrase-isomerase"/>
    <property type="match status" value="2"/>
</dbReference>
<dbReference type="Gene3D" id="2.40.160.210">
    <property type="entry name" value="Acyl-CoA thioesterase, double hotdog domain"/>
    <property type="match status" value="1"/>
</dbReference>
<evidence type="ECO:0000259" key="1">
    <source>
        <dbReference type="Pfam" id="PF13622"/>
    </source>
</evidence>
<dbReference type="InterPro" id="IPR049450">
    <property type="entry name" value="ACOT8-like_C"/>
</dbReference>
<feature type="domain" description="Acyl-CoA thioesterase-like C-terminal" evidence="2">
    <location>
        <begin position="142"/>
        <end position="267"/>
    </location>
</feature>
<dbReference type="InterPro" id="IPR052389">
    <property type="entry name" value="Sec_Metab_Biosynth-Assoc"/>
</dbReference>
<dbReference type="Pfam" id="PF20789">
    <property type="entry name" value="4HBT_3C"/>
    <property type="match status" value="1"/>
</dbReference>
<dbReference type="RefSeq" id="WP_179769559.1">
    <property type="nucleotide sequence ID" value="NZ_JACCFO010000001.1"/>
</dbReference>
<evidence type="ECO:0000313" key="4">
    <source>
        <dbReference type="Proteomes" id="UP000575985"/>
    </source>
</evidence>
<evidence type="ECO:0000313" key="3">
    <source>
        <dbReference type="EMBL" id="NYI98404.1"/>
    </source>
</evidence>
<name>A0A853BTW8_9ACTN</name>
<dbReference type="EMBL" id="JACCFO010000001">
    <property type="protein sequence ID" value="NYI98404.1"/>
    <property type="molecule type" value="Genomic_DNA"/>
</dbReference>
<comment type="caution">
    <text evidence="3">The sequence shown here is derived from an EMBL/GenBank/DDBJ whole genome shotgun (WGS) entry which is preliminary data.</text>
</comment>
<dbReference type="Pfam" id="PF13622">
    <property type="entry name" value="4HBT_3"/>
    <property type="match status" value="1"/>
</dbReference>
<dbReference type="Proteomes" id="UP000575985">
    <property type="component" value="Unassembled WGS sequence"/>
</dbReference>
<gene>
    <name evidence="3" type="ORF">HNR12_004681</name>
</gene>
<evidence type="ECO:0000259" key="2">
    <source>
        <dbReference type="Pfam" id="PF20789"/>
    </source>
</evidence>
<dbReference type="InterPro" id="IPR029069">
    <property type="entry name" value="HotDog_dom_sf"/>
</dbReference>
<proteinExistence type="predicted"/>
<reference evidence="3 4" key="1">
    <citation type="submission" date="2020-07" db="EMBL/GenBank/DDBJ databases">
        <title>Sequencing the genomes of 1000 actinobacteria strains.</title>
        <authorList>
            <person name="Klenk H.-P."/>
        </authorList>
    </citation>
    <scope>NUCLEOTIDE SEQUENCE [LARGE SCALE GENOMIC DNA]</scope>
    <source>
        <strain evidence="3 4">DSM 45927</strain>
    </source>
</reference>
<dbReference type="PANTHER" id="PTHR38110">
    <property type="entry name" value="CHROMOSOME 23, WHOLE GENOME SHOTGUN SEQUENCE"/>
    <property type="match status" value="1"/>
</dbReference>
<sequence length="278" mass="28842">MSDFSTATEVCPRGTGGPVREFGAALDPRWSVGGKPHGGYLLAVLGRAAAEAAGDRPRLTAVSASFLEAAAPGGAVAEVEVLRVGRTSTQLRARLLQDGRPKVECLITQGALEDGDAWWSAAEPVELPAERDCFLAPPEVPELGLSAPLLSVVEHRLDPGLLGFTAGRPSGRGLVLGWQRLADGAAWDPLSVLVALDPIPSATLDLGIAGWAPTIQFSAYVRRPPAPGALRTRLRATDVGAGTMDLAAHVWDAKGRLVAQATQIAAVRIPGTPAPKGP</sequence>
<dbReference type="PANTHER" id="PTHR38110:SF1">
    <property type="entry name" value="THIOESTERASE DOMAIN-CONTAINING PROTEIN"/>
    <property type="match status" value="1"/>
</dbReference>
<organism evidence="3 4">
    <name type="scientific">Streptomonospora nanhaiensis</name>
    <dbReference type="NCBI Taxonomy" id="1323731"/>
    <lineage>
        <taxon>Bacteria</taxon>
        <taxon>Bacillati</taxon>
        <taxon>Actinomycetota</taxon>
        <taxon>Actinomycetes</taxon>
        <taxon>Streptosporangiales</taxon>
        <taxon>Nocardiopsidaceae</taxon>
        <taxon>Streptomonospora</taxon>
    </lineage>
</organism>
<protein>
    <submittedName>
        <fullName evidence="3">Acyl-coenzyme A thioesterase PaaI-like protein</fullName>
    </submittedName>
</protein>
<feature type="domain" description="Acyl-CoA thioesterase-like N-terminal HotDog" evidence="1">
    <location>
        <begin position="27"/>
        <end position="109"/>
    </location>
</feature>